<dbReference type="Gene3D" id="1.20.1250.20">
    <property type="entry name" value="MFS general substrate transporter like domains"/>
    <property type="match status" value="1"/>
</dbReference>
<dbReference type="CDD" id="cd17355">
    <property type="entry name" value="MFS_YcxA_like"/>
    <property type="match status" value="1"/>
</dbReference>
<dbReference type="InterPro" id="IPR020846">
    <property type="entry name" value="MFS_dom"/>
</dbReference>
<gene>
    <name evidence="6" type="ORF">LMG23994_06776</name>
</gene>
<dbReference type="InterPro" id="IPR036259">
    <property type="entry name" value="MFS_trans_sf"/>
</dbReference>
<evidence type="ECO:0000256" key="2">
    <source>
        <dbReference type="ARBA" id="ARBA00022989"/>
    </source>
</evidence>
<evidence type="ECO:0000313" key="6">
    <source>
        <dbReference type="EMBL" id="CAG9187331.1"/>
    </source>
</evidence>
<keyword evidence="1 4" id="KW-0812">Transmembrane</keyword>
<dbReference type="PANTHER" id="PTHR11360">
    <property type="entry name" value="MONOCARBOXYLATE TRANSPORTER"/>
    <property type="match status" value="1"/>
</dbReference>
<dbReference type="InterPro" id="IPR050327">
    <property type="entry name" value="Proton-linked_MCT"/>
</dbReference>
<feature type="transmembrane region" description="Helical" evidence="4">
    <location>
        <begin position="97"/>
        <end position="115"/>
    </location>
</feature>
<evidence type="ECO:0000259" key="5">
    <source>
        <dbReference type="PROSITE" id="PS50850"/>
    </source>
</evidence>
<dbReference type="Proteomes" id="UP000701702">
    <property type="component" value="Unassembled WGS sequence"/>
</dbReference>
<keyword evidence="2 4" id="KW-1133">Transmembrane helix</keyword>
<evidence type="ECO:0000256" key="4">
    <source>
        <dbReference type="SAM" id="Phobius"/>
    </source>
</evidence>
<sequence>MRFHPERSLTSTTTATASPSATPWWRQLWVLVLAGGVLMGLALGVRHVQGLFLLPIIAERGWTRESFGFAMAVQNLTWGLVQPFTGMLADRFGSWKVMAGGLALYAVGLYGMTQADTSPAFVWSAGVCIGMALSGTTFGVVYGALSKMTDEKQRSRALGLAGATGGIAQFVLVPGVQGLLVASGWAGTLLVLALALAVILPLALPFRDQVHDRPADARAQPGSHADAAGGQPPLIRAVREAFGHSGFWLLNLGFLACGFQLAFIASHLPAYLLDRGMRPADGMAALAIIALANVAGIYVFGVLGGRHSKKYLLAGIYLARTSAMALFLLLPLSPATLYLFCAAMGFLWLGTVPLTNGILAQVFGVRYLATLFGFVFFGHQLGSFFGVWLGGLAFELTHSYNAVWLGAMALGVLAAALHCPINDRQIPRGGFVPARS</sequence>
<feature type="transmembrane region" description="Helical" evidence="4">
    <location>
        <begin position="157"/>
        <end position="176"/>
    </location>
</feature>
<feature type="transmembrane region" description="Helical" evidence="4">
    <location>
        <begin position="28"/>
        <end position="45"/>
    </location>
</feature>
<evidence type="ECO:0000313" key="7">
    <source>
        <dbReference type="Proteomes" id="UP000701702"/>
    </source>
</evidence>
<feature type="transmembrane region" description="Helical" evidence="4">
    <location>
        <begin position="336"/>
        <end position="355"/>
    </location>
</feature>
<feature type="transmembrane region" description="Helical" evidence="4">
    <location>
        <begin position="246"/>
        <end position="272"/>
    </location>
</feature>
<dbReference type="SUPFAM" id="SSF103473">
    <property type="entry name" value="MFS general substrate transporter"/>
    <property type="match status" value="1"/>
</dbReference>
<proteinExistence type="predicted"/>
<dbReference type="EMBL" id="CAJZAF010000066">
    <property type="protein sequence ID" value="CAG9187331.1"/>
    <property type="molecule type" value="Genomic_DNA"/>
</dbReference>
<dbReference type="InterPro" id="IPR011701">
    <property type="entry name" value="MFS"/>
</dbReference>
<comment type="caution">
    <text evidence="6">The sequence shown here is derived from an EMBL/GenBank/DDBJ whole genome shotgun (WGS) entry which is preliminary data.</text>
</comment>
<feature type="transmembrane region" description="Helical" evidence="4">
    <location>
        <begin position="121"/>
        <end position="145"/>
    </location>
</feature>
<name>A0ABM8Y3J8_9BURK</name>
<feature type="transmembrane region" description="Helical" evidence="4">
    <location>
        <begin position="311"/>
        <end position="330"/>
    </location>
</feature>
<feature type="transmembrane region" description="Helical" evidence="4">
    <location>
        <begin position="367"/>
        <end position="390"/>
    </location>
</feature>
<dbReference type="Pfam" id="PF07690">
    <property type="entry name" value="MFS_1"/>
    <property type="match status" value="1"/>
</dbReference>
<dbReference type="PROSITE" id="PS50850">
    <property type="entry name" value="MFS"/>
    <property type="match status" value="1"/>
</dbReference>
<feature type="transmembrane region" description="Helical" evidence="4">
    <location>
        <begin position="182"/>
        <end position="204"/>
    </location>
</feature>
<feature type="transmembrane region" description="Helical" evidence="4">
    <location>
        <begin position="284"/>
        <end position="304"/>
    </location>
</feature>
<accession>A0ABM8Y3J8</accession>
<organism evidence="6 7">
    <name type="scientific">Cupriavidus pinatubonensis</name>
    <dbReference type="NCBI Taxonomy" id="248026"/>
    <lineage>
        <taxon>Bacteria</taxon>
        <taxon>Pseudomonadati</taxon>
        <taxon>Pseudomonadota</taxon>
        <taxon>Betaproteobacteria</taxon>
        <taxon>Burkholderiales</taxon>
        <taxon>Burkholderiaceae</taxon>
        <taxon>Cupriavidus</taxon>
    </lineage>
</organism>
<evidence type="ECO:0000256" key="3">
    <source>
        <dbReference type="ARBA" id="ARBA00023136"/>
    </source>
</evidence>
<dbReference type="PANTHER" id="PTHR11360:SF284">
    <property type="entry name" value="EG:103B4.3 PROTEIN-RELATED"/>
    <property type="match status" value="1"/>
</dbReference>
<feature type="domain" description="Major facilitator superfamily (MFS) profile" evidence="5">
    <location>
        <begin position="28"/>
        <end position="426"/>
    </location>
</feature>
<reference evidence="6 7" key="1">
    <citation type="submission" date="2021-08" db="EMBL/GenBank/DDBJ databases">
        <authorList>
            <person name="Peeters C."/>
        </authorList>
    </citation>
    <scope>NUCLEOTIDE SEQUENCE [LARGE SCALE GENOMIC DNA]</scope>
    <source>
        <strain evidence="6 7">LMG 23994</strain>
    </source>
</reference>
<evidence type="ECO:0000256" key="1">
    <source>
        <dbReference type="ARBA" id="ARBA00022692"/>
    </source>
</evidence>
<protein>
    <submittedName>
        <fullName evidence="6">L-lactate transporter</fullName>
    </submittedName>
</protein>
<keyword evidence="3 4" id="KW-0472">Membrane</keyword>
<feature type="transmembrane region" description="Helical" evidence="4">
    <location>
        <begin position="402"/>
        <end position="421"/>
    </location>
</feature>
<keyword evidence="7" id="KW-1185">Reference proteome</keyword>